<dbReference type="PANTHER" id="PTHR38479">
    <property type="entry name" value="LMO0824 PROTEIN"/>
    <property type="match status" value="1"/>
</dbReference>
<dbReference type="OrthoDB" id="9148135at2"/>
<reference evidence="1 2" key="1">
    <citation type="submission" date="2019-09" db="EMBL/GenBank/DDBJ databases">
        <title>Phylogeny of genus Pseudoclavibacter and closely related genus.</title>
        <authorList>
            <person name="Li Y."/>
        </authorList>
    </citation>
    <scope>NUCLEOTIDE SEQUENCE [LARGE SCALE GENOMIC DNA]</scope>
    <source>
        <strain evidence="1 2">KCTC 13959</strain>
    </source>
</reference>
<gene>
    <name evidence="1" type="ORF">F8O05_04195</name>
</gene>
<keyword evidence="2" id="KW-1185">Reference proteome</keyword>
<dbReference type="EMBL" id="WBKB01000002">
    <property type="protein sequence ID" value="KAB1644007.1"/>
    <property type="molecule type" value="Genomic_DNA"/>
</dbReference>
<dbReference type="PANTHER" id="PTHR38479:SF2">
    <property type="entry name" value="WINGED HELIX DNA-BINDING DOMAIN-CONTAINING PROTEIN"/>
    <property type="match status" value="1"/>
</dbReference>
<sequence>MSEQAPLAFQDLVSHRLLSQGLVSPTASQTPLQAAERLACTQGQHLGGVIAALALRSGGNPTDVVAAFDSAHIVRAYPMRGTVFAVPAADVQWMSAIAGTRSVRAATRRRIELGLTDEYLGRIKEAILRLLAEAPEGALSRGELSDGLEQSGTLLNAAQRYHVLFTLIASGTLVYGPLRGREHLVVSAADWLPASGTLEARFNGDELAATAEWLRRYLVGHGPATLRDFAWWTKLPLGQVRKAMNTFLGGAELEHYGLNAAGEPLWGAGGLTPYVEQNHAAIAAARLLPPFDELLLGYQDRSAIVSDDHHRKIDTARNGVFKPVVYANGRIVATWGSEGSGKNRRLVVRPFEKPLSKAAMRTLERAFLNYPERR</sequence>
<keyword evidence="1" id="KW-0238">DNA-binding</keyword>
<dbReference type="GO" id="GO:0003677">
    <property type="term" value="F:DNA binding"/>
    <property type="evidence" value="ECO:0007669"/>
    <property type="project" value="UniProtKB-KW"/>
</dbReference>
<accession>A0A7J5BCS0</accession>
<evidence type="ECO:0000313" key="2">
    <source>
        <dbReference type="Proteomes" id="UP000433493"/>
    </source>
</evidence>
<name>A0A7J5BCS0_9MICO</name>
<dbReference type="AlphaFoldDB" id="A0A7J5BCS0"/>
<evidence type="ECO:0000313" key="1">
    <source>
        <dbReference type="EMBL" id="KAB1644007.1"/>
    </source>
</evidence>
<dbReference type="Pfam" id="PF06224">
    <property type="entry name" value="AlkZ-like"/>
    <property type="match status" value="1"/>
</dbReference>
<dbReference type="Proteomes" id="UP000433493">
    <property type="component" value="Unassembled WGS sequence"/>
</dbReference>
<dbReference type="RefSeq" id="WP_158051511.1">
    <property type="nucleotide sequence ID" value="NZ_WBKB01000002.1"/>
</dbReference>
<comment type="caution">
    <text evidence="1">The sequence shown here is derived from an EMBL/GenBank/DDBJ whole genome shotgun (WGS) entry which is preliminary data.</text>
</comment>
<organism evidence="1 2">
    <name type="scientific">Gulosibacter chungangensis</name>
    <dbReference type="NCBI Taxonomy" id="979746"/>
    <lineage>
        <taxon>Bacteria</taxon>
        <taxon>Bacillati</taxon>
        <taxon>Actinomycetota</taxon>
        <taxon>Actinomycetes</taxon>
        <taxon>Micrococcales</taxon>
        <taxon>Microbacteriaceae</taxon>
        <taxon>Gulosibacter</taxon>
    </lineage>
</organism>
<protein>
    <submittedName>
        <fullName evidence="1">Winged helix DNA-binding domain-containing protein</fullName>
    </submittedName>
</protein>
<proteinExistence type="predicted"/>
<dbReference type="InterPro" id="IPR009351">
    <property type="entry name" value="AlkZ-like"/>
</dbReference>